<accession>A0A1T0CB78</accession>
<feature type="compositionally biased region" description="Low complexity" evidence="1">
    <location>
        <begin position="70"/>
        <end position="81"/>
    </location>
</feature>
<feature type="region of interest" description="Disordered" evidence="1">
    <location>
        <begin position="65"/>
        <end position="87"/>
    </location>
</feature>
<keyword evidence="3" id="KW-1185">Reference proteome</keyword>
<organism evidence="2 3">
    <name type="scientific">Lwoffella lincolnii</name>
    <dbReference type="NCBI Taxonomy" id="90241"/>
    <lineage>
        <taxon>Bacteria</taxon>
        <taxon>Pseudomonadati</taxon>
        <taxon>Pseudomonadota</taxon>
        <taxon>Gammaproteobacteria</taxon>
        <taxon>Moraxellales</taxon>
        <taxon>Moraxellaceae</taxon>
        <taxon>Lwoffella</taxon>
    </lineage>
</organism>
<gene>
    <name evidence="2" type="ORF">B0682_08660</name>
</gene>
<evidence type="ECO:0000313" key="3">
    <source>
        <dbReference type="Proteomes" id="UP000191094"/>
    </source>
</evidence>
<evidence type="ECO:0000256" key="1">
    <source>
        <dbReference type="SAM" id="MobiDB-lite"/>
    </source>
</evidence>
<protein>
    <submittedName>
        <fullName evidence="2">Uncharacterized protein</fullName>
    </submittedName>
</protein>
<proteinExistence type="predicted"/>
<dbReference type="OrthoDB" id="6647753at2"/>
<comment type="caution">
    <text evidence="2">The sequence shown here is derived from an EMBL/GenBank/DDBJ whole genome shotgun (WGS) entry which is preliminary data.</text>
</comment>
<dbReference type="AlphaFoldDB" id="A0A1T0CB78"/>
<name>A0A1T0CB78_9GAMM</name>
<dbReference type="EMBL" id="MUYT01000015">
    <property type="protein sequence ID" value="OOS19597.1"/>
    <property type="molecule type" value="Genomic_DNA"/>
</dbReference>
<dbReference type="Proteomes" id="UP000191094">
    <property type="component" value="Unassembled WGS sequence"/>
</dbReference>
<evidence type="ECO:0000313" key="2">
    <source>
        <dbReference type="EMBL" id="OOS19597.1"/>
    </source>
</evidence>
<reference evidence="2 3" key="1">
    <citation type="submission" date="2017-02" db="EMBL/GenBank/DDBJ databases">
        <title>Draft genome sequence of Moraxella lincolnii CCUG 9405T type strain.</title>
        <authorList>
            <person name="Salva-Serra F."/>
            <person name="Engstrom-Jakobsson H."/>
            <person name="Thorell K."/>
            <person name="Jaen-Luchoro D."/>
            <person name="Gonzales-Siles L."/>
            <person name="Karlsson R."/>
            <person name="Yazdan S."/>
            <person name="Boulund F."/>
            <person name="Johnning A."/>
            <person name="Engstrand L."/>
            <person name="Kristiansson E."/>
            <person name="Moore E."/>
        </authorList>
    </citation>
    <scope>NUCLEOTIDE SEQUENCE [LARGE SCALE GENOMIC DNA]</scope>
    <source>
        <strain evidence="2 3">CCUG 9405</strain>
    </source>
</reference>
<sequence>MIDPYQNNAQSMQVGNLIIENQEDKISIYGDIDLYQNAQGLKDAKTLQTLINRIVQVLGTQHFTTNHEPQSQTTLSLNTQQVSNPFL</sequence>